<dbReference type="RefSeq" id="WP_085363227.1">
    <property type="nucleotide sequence ID" value="NZ_LT906434.1"/>
</dbReference>
<dbReference type="InterPro" id="IPR001017">
    <property type="entry name" value="DH_E1"/>
</dbReference>
<evidence type="ECO:0000256" key="5">
    <source>
        <dbReference type="ARBA" id="ARBA00012280"/>
    </source>
</evidence>
<evidence type="ECO:0000256" key="2">
    <source>
        <dbReference type="ARBA" id="ARBA00003906"/>
    </source>
</evidence>
<comment type="function">
    <text evidence="2">E1 component of the 2-oxoglutarate dehydrogenase (OGDH) complex which catalyzes the decarboxylation of 2-oxoglutarate, the first step in the conversion of 2-oxoglutarate to succinyl-CoA and CO(2).</text>
</comment>
<dbReference type="Gene3D" id="3.40.50.12470">
    <property type="match status" value="1"/>
</dbReference>
<comment type="subunit">
    <text evidence="4">Homodimer. Part of the 2-oxoglutarate dehydrogenase (OGDH) complex composed of E1 (2-oxoglutarate dehydrogenase), E2 (dihydrolipoamide succinyltransferase) and E3 (dihydrolipoamide dehydrogenase); the complex contains multiple copies of the three enzymatic components (E1, E2 and E3).</text>
</comment>
<reference evidence="13 15" key="1">
    <citation type="submission" date="2017-01" db="EMBL/GenBank/DDBJ databases">
        <authorList>
            <person name="Wolfgang W.J."/>
            <person name="Cole J."/>
            <person name="Wroblewski D."/>
            <person name="Mcginnis J."/>
            <person name="Musser K.A."/>
        </authorList>
    </citation>
    <scope>NUCLEOTIDE SEQUENCE [LARGE SCALE GENOMIC DNA]</scope>
    <source>
        <strain evidence="13 15">DSM 21643</strain>
    </source>
</reference>
<dbReference type="PANTHER" id="PTHR23152">
    <property type="entry name" value="2-OXOGLUTARATE DEHYDROGENASE"/>
    <property type="match status" value="1"/>
</dbReference>
<dbReference type="CDD" id="cd02016">
    <property type="entry name" value="TPP_E1_OGDC_like"/>
    <property type="match status" value="1"/>
</dbReference>
<dbReference type="KEGG" id="nzo:SAMEA4504057_1170"/>
<dbReference type="GO" id="GO:0045252">
    <property type="term" value="C:oxoglutarate dehydrogenase complex"/>
    <property type="evidence" value="ECO:0007669"/>
    <property type="project" value="TreeGrafter"/>
</dbReference>
<evidence type="ECO:0000256" key="7">
    <source>
        <dbReference type="ARBA" id="ARBA00023002"/>
    </source>
</evidence>
<dbReference type="InterPro" id="IPR029061">
    <property type="entry name" value="THDP-binding"/>
</dbReference>
<evidence type="ECO:0000313" key="13">
    <source>
        <dbReference type="EMBL" id="OSI10695.1"/>
    </source>
</evidence>
<dbReference type="PIRSF" id="PIRSF000157">
    <property type="entry name" value="Oxoglu_dh_E1"/>
    <property type="match status" value="1"/>
</dbReference>
<accession>A0AB38DQP1</accession>
<dbReference type="Gene3D" id="3.40.50.11610">
    <property type="entry name" value="Multifunctional 2-oxoglutarate metabolism enzyme, C-terminal domain"/>
    <property type="match status" value="1"/>
</dbReference>
<comment type="cofactor">
    <cofactor evidence="1">
        <name>thiamine diphosphate</name>
        <dbReference type="ChEBI" id="CHEBI:58937"/>
    </cofactor>
</comment>
<reference evidence="14 16" key="2">
    <citation type="submission" date="2017-06" db="EMBL/GenBank/DDBJ databases">
        <authorList>
            <consortium name="Pathogen Informatics"/>
        </authorList>
    </citation>
    <scope>NUCLEOTIDE SEQUENCE [LARGE SCALE GENOMIC DNA]</scope>
    <source>
        <strain evidence="14 16">NCTC12230</strain>
    </source>
</reference>
<keyword evidence="8" id="KW-0786">Thiamine pyrophosphate</keyword>
<dbReference type="NCBIfam" id="NF008907">
    <property type="entry name" value="PRK12270.1"/>
    <property type="match status" value="1"/>
</dbReference>
<organism evidence="14 16">
    <name type="scientific">Neisseria zoodegmatis</name>
    <dbReference type="NCBI Taxonomy" id="326523"/>
    <lineage>
        <taxon>Bacteria</taxon>
        <taxon>Pseudomonadati</taxon>
        <taxon>Pseudomonadota</taxon>
        <taxon>Betaproteobacteria</taxon>
        <taxon>Neisseriales</taxon>
        <taxon>Neisseriaceae</taxon>
        <taxon>Neisseria</taxon>
    </lineage>
</organism>
<comment type="similarity">
    <text evidence="3">Belongs to the alpha-ketoglutarate dehydrogenase family.</text>
</comment>
<evidence type="ECO:0000256" key="9">
    <source>
        <dbReference type="ARBA" id="ARBA00023152"/>
    </source>
</evidence>
<dbReference type="Proteomes" id="UP000215033">
    <property type="component" value="Chromosome 1"/>
</dbReference>
<dbReference type="InterPro" id="IPR031717">
    <property type="entry name" value="ODO-1/KGD_C"/>
</dbReference>
<dbReference type="GO" id="GO:0006099">
    <property type="term" value="P:tricarboxylic acid cycle"/>
    <property type="evidence" value="ECO:0007669"/>
    <property type="project" value="TreeGrafter"/>
</dbReference>
<evidence type="ECO:0000313" key="16">
    <source>
        <dbReference type="Proteomes" id="UP000215033"/>
    </source>
</evidence>
<keyword evidence="15" id="KW-1185">Reference proteome</keyword>
<dbReference type="EMBL" id="MTBM01000004">
    <property type="protein sequence ID" value="OSI10695.1"/>
    <property type="molecule type" value="Genomic_DNA"/>
</dbReference>
<dbReference type="GO" id="GO:0004591">
    <property type="term" value="F:oxoglutarate dehydrogenase (succinyl-transferring) activity"/>
    <property type="evidence" value="ECO:0007669"/>
    <property type="project" value="UniProtKB-EC"/>
</dbReference>
<dbReference type="Gene3D" id="1.10.287.1150">
    <property type="entry name" value="TPP helical domain"/>
    <property type="match status" value="1"/>
</dbReference>
<evidence type="ECO:0000256" key="8">
    <source>
        <dbReference type="ARBA" id="ARBA00023052"/>
    </source>
</evidence>
<name>A0AB38DQP1_9NEIS</name>
<dbReference type="EC" id="1.2.4.2" evidence="5"/>
<dbReference type="SMART" id="SM00861">
    <property type="entry name" value="Transket_pyr"/>
    <property type="match status" value="1"/>
</dbReference>
<keyword evidence="9" id="KW-0324">Glycolysis</keyword>
<dbReference type="Pfam" id="PF16870">
    <property type="entry name" value="OxoGdeHyase_C"/>
    <property type="match status" value="1"/>
</dbReference>
<dbReference type="InterPro" id="IPR032106">
    <property type="entry name" value="2-oxogl_dehyd_N"/>
</dbReference>
<gene>
    <name evidence="14" type="primary">sucA</name>
    <name evidence="13" type="ORF">BWD10_04375</name>
    <name evidence="14" type="ORF">SAMEA4504057_01170</name>
</gene>
<dbReference type="GO" id="GO:0005829">
    <property type="term" value="C:cytosol"/>
    <property type="evidence" value="ECO:0007669"/>
    <property type="project" value="TreeGrafter"/>
</dbReference>
<evidence type="ECO:0000256" key="4">
    <source>
        <dbReference type="ARBA" id="ARBA00011301"/>
    </source>
</evidence>
<evidence type="ECO:0000259" key="12">
    <source>
        <dbReference type="SMART" id="SM00861"/>
    </source>
</evidence>
<dbReference type="NCBIfam" id="NF006914">
    <property type="entry name" value="PRK09404.1"/>
    <property type="match status" value="1"/>
</dbReference>
<comment type="catalytic activity">
    <reaction evidence="11">
        <text>N(6)-[(R)-lipoyl]-L-lysyl-[protein] + 2-oxoglutarate + H(+) = N(6)-[(R)-S(8)-succinyldihydrolipoyl]-L-lysyl-[protein] + CO2</text>
        <dbReference type="Rhea" id="RHEA:12188"/>
        <dbReference type="Rhea" id="RHEA-COMP:10474"/>
        <dbReference type="Rhea" id="RHEA-COMP:20092"/>
        <dbReference type="ChEBI" id="CHEBI:15378"/>
        <dbReference type="ChEBI" id="CHEBI:16526"/>
        <dbReference type="ChEBI" id="CHEBI:16810"/>
        <dbReference type="ChEBI" id="CHEBI:83099"/>
        <dbReference type="ChEBI" id="CHEBI:83120"/>
        <dbReference type="EC" id="1.2.4.2"/>
    </reaction>
</comment>
<proteinExistence type="inferred from homology"/>
<dbReference type="InterPro" id="IPR011603">
    <property type="entry name" value="2oxoglutarate_DH_E1"/>
</dbReference>
<evidence type="ECO:0000256" key="11">
    <source>
        <dbReference type="ARBA" id="ARBA00051911"/>
    </source>
</evidence>
<dbReference type="NCBIfam" id="TIGR00239">
    <property type="entry name" value="2oxo_dh_E1"/>
    <property type="match status" value="1"/>
</dbReference>
<evidence type="ECO:0000256" key="6">
    <source>
        <dbReference type="ARBA" id="ARBA00013321"/>
    </source>
</evidence>
<evidence type="ECO:0000313" key="15">
    <source>
        <dbReference type="Proteomes" id="UP000193466"/>
    </source>
</evidence>
<dbReference type="InterPro" id="IPR005475">
    <property type="entry name" value="Transketolase-like_Pyr-bd"/>
</dbReference>
<dbReference type="Pfam" id="PF02779">
    <property type="entry name" value="Transket_pyr"/>
    <property type="match status" value="1"/>
</dbReference>
<evidence type="ECO:0000256" key="3">
    <source>
        <dbReference type="ARBA" id="ARBA00006936"/>
    </source>
</evidence>
<protein>
    <recommendedName>
        <fullName evidence="6">2-oxoglutarate dehydrogenase E1 component</fullName>
        <ecNumber evidence="5">1.2.4.2</ecNumber>
    </recommendedName>
    <alternativeName>
        <fullName evidence="10">Alpha-ketoglutarate dehydrogenase</fullName>
    </alternativeName>
</protein>
<dbReference type="Pfam" id="PF16078">
    <property type="entry name" value="2-oxogl_dehyd_N"/>
    <property type="match status" value="1"/>
</dbReference>
<evidence type="ECO:0000313" key="14">
    <source>
        <dbReference type="EMBL" id="SNU79667.1"/>
    </source>
</evidence>
<dbReference type="PANTHER" id="PTHR23152:SF4">
    <property type="entry name" value="2-OXOADIPATE DEHYDROGENASE COMPLEX COMPONENT E1"/>
    <property type="match status" value="1"/>
</dbReference>
<dbReference type="Pfam" id="PF00676">
    <property type="entry name" value="E1_dh"/>
    <property type="match status" value="1"/>
</dbReference>
<dbReference type="GO" id="GO:0030976">
    <property type="term" value="F:thiamine pyrophosphate binding"/>
    <property type="evidence" value="ECO:0007669"/>
    <property type="project" value="InterPro"/>
</dbReference>
<dbReference type="Gene3D" id="3.40.50.970">
    <property type="match status" value="1"/>
</dbReference>
<sequence>MMEDKLNFSYLFGSNAPYIEELYENFLNDPESVDEKWKQYFTDLAAQPGGVERDVAHRPIQESFANLAKKRATAAIAGTLDENMMKKQVGVLRMISAYRIQGVGAASLDPLKRMPPRNLDALDPKFHGLDASDMAVQFSVGKGDFAGSDKMVLSDIVSKLKQTYCGHIGIEYMYIENTEERHWIRNYFESALSTPKFNADEKRYILKQLTAAETLERYLHTKYVGQKRFSVEGGESAIAGLNYLVQNVAKDGVEEVIIGMAHRGRLNVLVNTLGKKPSDLFAEFEGRAAATLPSGDVKYHMGFSSDIATAHGAVHVTLAFNPSHLEIVNPVVQGSTRAKQRRRGENGQGQVLPVLIHGDSAFIGLGVNQATFNLSKTRGYTTGGTIHLVINNQIGFTTSDTRDVRSTVYCTDIAKMVEAPVFHVNGDDPEAVCFVVQAALDYRKKFHKDVVIDLVCYRKLGHNEGDDPTLTQPMMYKKVAQHPGVRSLYADKLVAEKVIQANEAEGLIQAYRDALDKGEHVEQTRLTDYESKHRVDWSKYQGQDWREEVESGLSASDIKRLADKFTEVPEGFALHNTAKRVLEARKGMSVGEQPIDWGMAETLAYAALVTNGTGVRISGEDSGRGTFSHRHAVLHDQKREKSEDGAYIPLRNMSEGQAPFLVIDSILNEEAVMAYEYGFACSAPDKLTIWEAQFGDFANGAQVVIDQFISSGETKWGRLCGLTTILPHGYDGQGPEHSSARLERWLQLCSEENMQIVMPSEASQMFHILRRQALRSYRKPLVIFMSKRLLRFKDSMSPLENFVEGSTFRPVIGDTVKRADNSSVKRVILCAGQVYYDLAAGRAERQLEDDIAIVRVEQLYPFPYDEVKAELDKFPNAKDVVWAQEEPRNQGAFHQLRHRIERILGKDQKLSYAGRPASASPAVGYMSKHIAQLKQLVEDAMNLN</sequence>
<dbReference type="GO" id="GO:0006096">
    <property type="term" value="P:glycolytic process"/>
    <property type="evidence" value="ECO:0007669"/>
    <property type="project" value="UniProtKB-KW"/>
</dbReference>
<evidence type="ECO:0000256" key="1">
    <source>
        <dbReference type="ARBA" id="ARBA00001964"/>
    </source>
</evidence>
<dbReference type="AlphaFoldDB" id="A0AB38DQP1"/>
<dbReference type="EMBL" id="LT906434">
    <property type="protein sequence ID" value="SNU79667.1"/>
    <property type="molecule type" value="Genomic_DNA"/>
</dbReference>
<keyword evidence="7 14" id="KW-0560">Oxidoreductase</keyword>
<dbReference type="SUPFAM" id="SSF52518">
    <property type="entry name" value="Thiamin diphosphate-binding fold (THDP-binding)"/>
    <property type="match status" value="2"/>
</dbReference>
<dbReference type="InterPro" id="IPR042179">
    <property type="entry name" value="KGD_C_sf"/>
</dbReference>
<feature type="domain" description="Transketolase-like pyrimidine-binding" evidence="12">
    <location>
        <begin position="595"/>
        <end position="792"/>
    </location>
</feature>
<dbReference type="Proteomes" id="UP000193466">
    <property type="component" value="Unassembled WGS sequence"/>
</dbReference>
<dbReference type="FunFam" id="3.40.50.12470:FF:000009">
    <property type="entry name" value="2-oxoglutarate dehydrogenase E1 component"/>
    <property type="match status" value="1"/>
</dbReference>
<evidence type="ECO:0000256" key="10">
    <source>
        <dbReference type="ARBA" id="ARBA00030680"/>
    </source>
</evidence>